<evidence type="ECO:0000313" key="1">
    <source>
        <dbReference type="EMBL" id="SMF56495.1"/>
    </source>
</evidence>
<dbReference type="EMBL" id="FXAH01000010">
    <property type="protein sequence ID" value="SMF56495.1"/>
    <property type="molecule type" value="Genomic_DNA"/>
</dbReference>
<dbReference type="Gene3D" id="2.180.10.10">
    <property type="entry name" value="RHS repeat-associated core"/>
    <property type="match status" value="1"/>
</dbReference>
<sequence length="282" mass="31548">MISESLWPAFTGMCQDPVSRGYPLGNGYRWYLPALRRFNAQDSLSPFGPAGIHPYVYCSNDPITRRDPTGHMDIDPEVWEVLGKLDRDLAEEDAPIAARNVKQNAGGVDEQRLIASSSRQDESSRAVVPAGNVASEHRLRLIREATVEYRAGLLKYQRAIESAVRQARLAMEVMTERISDLLYHFDDPLLGELPPTQDELVSDFSETREIINRIYGPIAAGQHALEPIEGLGLGELRWNGITQLKAQIEDAWTVLPPLKSQFETLVDTADAFLIRRARPIGQ</sequence>
<dbReference type="GeneID" id="95553471"/>
<dbReference type="AlphaFoldDB" id="A0A1X7FQ18"/>
<protein>
    <submittedName>
        <fullName evidence="1">RHS repeat-associated core domain-containing protein</fullName>
    </submittedName>
</protein>
<dbReference type="InterPro" id="IPR022385">
    <property type="entry name" value="Rhs_assc_core"/>
</dbReference>
<proteinExistence type="predicted"/>
<reference evidence="2" key="1">
    <citation type="submission" date="2017-04" db="EMBL/GenBank/DDBJ databases">
        <authorList>
            <person name="Varghese N."/>
            <person name="Submissions S."/>
        </authorList>
    </citation>
    <scope>NUCLEOTIDE SEQUENCE [LARGE SCALE GENOMIC DNA]</scope>
    <source>
        <strain evidence="2">Ballard 720</strain>
    </source>
</reference>
<dbReference type="STRING" id="28094.SAMN06295900_110153"/>
<accession>A0A1X7FQ18</accession>
<dbReference type="RefSeq" id="WP_233212081.1">
    <property type="nucleotide sequence ID" value="NZ_BSQD01000007.1"/>
</dbReference>
<gene>
    <name evidence="1" type="ORF">SAMN06295900_110153</name>
</gene>
<dbReference type="NCBIfam" id="TIGR03696">
    <property type="entry name" value="Rhs_assc_core"/>
    <property type="match status" value="1"/>
</dbReference>
<name>A0A1X7FQ18_TRICW</name>
<dbReference type="Proteomes" id="UP000192911">
    <property type="component" value="Unassembled WGS sequence"/>
</dbReference>
<keyword evidence="2" id="KW-1185">Reference proteome</keyword>
<evidence type="ECO:0000313" key="2">
    <source>
        <dbReference type="Proteomes" id="UP000192911"/>
    </source>
</evidence>
<organism evidence="1 2">
    <name type="scientific">Trinickia caryophylli</name>
    <name type="common">Paraburkholderia caryophylli</name>
    <dbReference type="NCBI Taxonomy" id="28094"/>
    <lineage>
        <taxon>Bacteria</taxon>
        <taxon>Pseudomonadati</taxon>
        <taxon>Pseudomonadota</taxon>
        <taxon>Betaproteobacteria</taxon>
        <taxon>Burkholderiales</taxon>
        <taxon>Burkholderiaceae</taxon>
        <taxon>Trinickia</taxon>
    </lineage>
</organism>